<keyword evidence="2" id="KW-1003">Cell membrane</keyword>
<feature type="transmembrane region" description="Helical" evidence="8">
    <location>
        <begin position="200"/>
        <end position="217"/>
    </location>
</feature>
<name>A0A1I6JV14_9SPHN</name>
<keyword evidence="10" id="KW-1185">Reference proteome</keyword>
<feature type="transmembrane region" description="Helical" evidence="8">
    <location>
        <begin position="229"/>
        <end position="253"/>
    </location>
</feature>
<feature type="transmembrane region" description="Helical" evidence="8">
    <location>
        <begin position="12"/>
        <end position="31"/>
    </location>
</feature>
<feature type="transmembrane region" description="Helical" evidence="8">
    <location>
        <begin position="265"/>
        <end position="282"/>
    </location>
</feature>
<dbReference type="STRING" id="1166337.SAMN05192580_0911"/>
<evidence type="ECO:0000313" key="10">
    <source>
        <dbReference type="Proteomes" id="UP000198824"/>
    </source>
</evidence>
<protein>
    <recommendedName>
        <fullName evidence="11">Dolichyl-phosphate-mannose-protein mannosyltransferase</fullName>
    </recommendedName>
</protein>
<dbReference type="RefSeq" id="WP_093311334.1">
    <property type="nucleotide sequence ID" value="NZ_FOZG01000001.1"/>
</dbReference>
<evidence type="ECO:0000256" key="8">
    <source>
        <dbReference type="SAM" id="Phobius"/>
    </source>
</evidence>
<proteinExistence type="predicted"/>
<evidence type="ECO:0000256" key="2">
    <source>
        <dbReference type="ARBA" id="ARBA00022475"/>
    </source>
</evidence>
<evidence type="ECO:0000256" key="1">
    <source>
        <dbReference type="ARBA" id="ARBA00004651"/>
    </source>
</evidence>
<evidence type="ECO:0000313" key="9">
    <source>
        <dbReference type="EMBL" id="SFR82728.1"/>
    </source>
</evidence>
<dbReference type="Proteomes" id="UP000198824">
    <property type="component" value="Unassembled WGS sequence"/>
</dbReference>
<comment type="subcellular location">
    <subcellularLocation>
        <location evidence="1">Cell membrane</location>
        <topology evidence="1">Multi-pass membrane protein</topology>
    </subcellularLocation>
</comment>
<reference evidence="9 10" key="1">
    <citation type="submission" date="2016-10" db="EMBL/GenBank/DDBJ databases">
        <authorList>
            <person name="de Groot N.N."/>
        </authorList>
    </citation>
    <scope>NUCLEOTIDE SEQUENCE [LARGE SCALE GENOMIC DNA]</scope>
    <source>
        <strain evidence="9 10">S5-249</strain>
    </source>
</reference>
<feature type="transmembrane region" description="Helical" evidence="8">
    <location>
        <begin position="37"/>
        <end position="58"/>
    </location>
</feature>
<organism evidence="9 10">
    <name type="scientific">Sphingomonas jatrophae</name>
    <dbReference type="NCBI Taxonomy" id="1166337"/>
    <lineage>
        <taxon>Bacteria</taxon>
        <taxon>Pseudomonadati</taxon>
        <taxon>Pseudomonadota</taxon>
        <taxon>Alphaproteobacteria</taxon>
        <taxon>Sphingomonadales</taxon>
        <taxon>Sphingomonadaceae</taxon>
        <taxon>Sphingomonas</taxon>
    </lineage>
</organism>
<dbReference type="GO" id="GO:0016763">
    <property type="term" value="F:pentosyltransferase activity"/>
    <property type="evidence" value="ECO:0007669"/>
    <property type="project" value="TreeGrafter"/>
</dbReference>
<evidence type="ECO:0000256" key="6">
    <source>
        <dbReference type="ARBA" id="ARBA00022989"/>
    </source>
</evidence>
<evidence type="ECO:0008006" key="11">
    <source>
        <dbReference type="Google" id="ProtNLM"/>
    </source>
</evidence>
<keyword evidence="5 8" id="KW-0812">Transmembrane</keyword>
<dbReference type="AlphaFoldDB" id="A0A1I6JV14"/>
<dbReference type="OrthoDB" id="7813221at2"/>
<dbReference type="GO" id="GO:0005886">
    <property type="term" value="C:plasma membrane"/>
    <property type="evidence" value="ECO:0007669"/>
    <property type="project" value="UniProtKB-SubCell"/>
</dbReference>
<feature type="transmembrane region" description="Helical" evidence="8">
    <location>
        <begin position="287"/>
        <end position="305"/>
    </location>
</feature>
<keyword evidence="7 8" id="KW-0472">Membrane</keyword>
<evidence type="ECO:0000256" key="7">
    <source>
        <dbReference type="ARBA" id="ARBA00023136"/>
    </source>
</evidence>
<keyword evidence="3" id="KW-0328">Glycosyltransferase</keyword>
<feature type="transmembrane region" description="Helical" evidence="8">
    <location>
        <begin position="65"/>
        <end position="85"/>
    </location>
</feature>
<dbReference type="PANTHER" id="PTHR33908">
    <property type="entry name" value="MANNOSYLTRANSFERASE YKCB-RELATED"/>
    <property type="match status" value="1"/>
</dbReference>
<accession>A0A1I6JV14</accession>
<feature type="transmembrane region" description="Helical" evidence="8">
    <location>
        <begin position="379"/>
        <end position="400"/>
    </location>
</feature>
<feature type="transmembrane region" description="Helical" evidence="8">
    <location>
        <begin position="412"/>
        <end position="432"/>
    </location>
</feature>
<evidence type="ECO:0000256" key="5">
    <source>
        <dbReference type="ARBA" id="ARBA00022692"/>
    </source>
</evidence>
<evidence type="ECO:0000256" key="4">
    <source>
        <dbReference type="ARBA" id="ARBA00022679"/>
    </source>
</evidence>
<feature type="transmembrane region" description="Helical" evidence="8">
    <location>
        <begin position="131"/>
        <end position="163"/>
    </location>
</feature>
<keyword evidence="4" id="KW-0808">Transferase</keyword>
<sequence>MERASRLTSFALRLGLAPFALYALLTIPSLLPRWGASGIGLLLLIAWLGLAGVAWPLARGRSGGLWPLLVGTAVALRLGAVLLVIGRVASVGDAATYPALARGLLAGQGLVFHDTLLRIDFLALYPPAYPLLLAGLGAAGGVTLAVVWSSNVALDLLAAWLLARIGTRLGRPETGRAAAWLLAIWPPFVLAAPFAQKESLLLALVLGFVLTVLRVAGRKPGWRDAAAAGVPAALIALTQPGLAFFPALIAIALLPEIGWARTWRLGVRALPVAVLVMLPWWFRNLLLLHRFVPLTLTGGIGLWIGNNPEATGNWMPLPAAWAGMDELTISNRAAAAAKAWIAANPADFVRLSLTKLVRALGVEQFALVRLSVLSPAPPAAVFAALLPLCQGGLALLLGGVTAGLGRVRDSAGVRLALAALVQIALFGVWFEFGERHRYMLMPFLLLVAAEILAALPERRTVQPISATQPGSSASEDSSR</sequence>
<feature type="transmembrane region" description="Helical" evidence="8">
    <location>
        <begin position="175"/>
        <end position="194"/>
    </location>
</feature>
<feature type="transmembrane region" description="Helical" evidence="8">
    <location>
        <begin position="438"/>
        <end position="455"/>
    </location>
</feature>
<dbReference type="EMBL" id="FOZG01000001">
    <property type="protein sequence ID" value="SFR82728.1"/>
    <property type="molecule type" value="Genomic_DNA"/>
</dbReference>
<dbReference type="PANTHER" id="PTHR33908:SF11">
    <property type="entry name" value="MEMBRANE PROTEIN"/>
    <property type="match status" value="1"/>
</dbReference>
<evidence type="ECO:0000256" key="3">
    <source>
        <dbReference type="ARBA" id="ARBA00022676"/>
    </source>
</evidence>
<dbReference type="InterPro" id="IPR050297">
    <property type="entry name" value="LipidA_mod_glycosyltrf_83"/>
</dbReference>
<dbReference type="GO" id="GO:0009103">
    <property type="term" value="P:lipopolysaccharide biosynthetic process"/>
    <property type="evidence" value="ECO:0007669"/>
    <property type="project" value="UniProtKB-ARBA"/>
</dbReference>
<gene>
    <name evidence="9" type="ORF">SAMN05192580_0911</name>
</gene>
<keyword evidence="6 8" id="KW-1133">Transmembrane helix</keyword>